<evidence type="ECO:0000256" key="4">
    <source>
        <dbReference type="ARBA" id="ARBA00022840"/>
    </source>
</evidence>
<feature type="domain" description="ABC transporter" evidence="5">
    <location>
        <begin position="4"/>
        <end position="232"/>
    </location>
</feature>
<dbReference type="GO" id="GO:0016887">
    <property type="term" value="F:ATP hydrolysis activity"/>
    <property type="evidence" value="ECO:0007669"/>
    <property type="project" value="InterPro"/>
</dbReference>
<dbReference type="EMBL" id="LILC01000023">
    <property type="protein sequence ID" value="KOO42807.1"/>
    <property type="molecule type" value="Genomic_DNA"/>
</dbReference>
<dbReference type="AlphaFoldDB" id="A0A0M0KVZ0"/>
<organism evidence="6 7">
    <name type="scientific">Priestia koreensis</name>
    <dbReference type="NCBI Taxonomy" id="284581"/>
    <lineage>
        <taxon>Bacteria</taxon>
        <taxon>Bacillati</taxon>
        <taxon>Bacillota</taxon>
        <taxon>Bacilli</taxon>
        <taxon>Bacillales</taxon>
        <taxon>Bacillaceae</taxon>
        <taxon>Priestia</taxon>
    </lineage>
</organism>
<dbReference type="Pfam" id="PF00005">
    <property type="entry name" value="ABC_tran"/>
    <property type="match status" value="1"/>
</dbReference>
<reference evidence="7" key="1">
    <citation type="submission" date="2015-08" db="EMBL/GenBank/DDBJ databases">
        <title>Fjat-14210 dsm16467.</title>
        <authorList>
            <person name="Liu B."/>
            <person name="Wang J."/>
            <person name="Zhu Y."/>
            <person name="Liu G."/>
            <person name="Chen Q."/>
            <person name="Chen Z."/>
            <person name="Lan J."/>
            <person name="Che J."/>
            <person name="Ge C."/>
            <person name="Shi H."/>
            <person name="Pan Z."/>
            <person name="Liu X."/>
        </authorList>
    </citation>
    <scope>NUCLEOTIDE SEQUENCE [LARGE SCALE GENOMIC DNA]</scope>
    <source>
        <strain evidence="7">DSM 16467</strain>
    </source>
</reference>
<dbReference type="SMART" id="SM00382">
    <property type="entry name" value="AAA"/>
    <property type="match status" value="1"/>
</dbReference>
<comment type="caution">
    <text evidence="6">The sequence shown here is derived from an EMBL/GenBank/DDBJ whole genome shotgun (WGS) entry which is preliminary data.</text>
</comment>
<dbReference type="Proteomes" id="UP000037558">
    <property type="component" value="Unassembled WGS sequence"/>
</dbReference>
<dbReference type="RefSeq" id="WP_053402606.1">
    <property type="nucleotide sequence ID" value="NZ_JAUKEN010000001.1"/>
</dbReference>
<comment type="similarity">
    <text evidence="1">Belongs to the ABC transporter superfamily.</text>
</comment>
<evidence type="ECO:0000256" key="1">
    <source>
        <dbReference type="ARBA" id="ARBA00005417"/>
    </source>
</evidence>
<name>A0A0M0KVZ0_9BACI</name>
<dbReference type="PROSITE" id="PS50893">
    <property type="entry name" value="ABC_TRANSPORTER_2"/>
    <property type="match status" value="1"/>
</dbReference>
<evidence type="ECO:0000256" key="3">
    <source>
        <dbReference type="ARBA" id="ARBA00022741"/>
    </source>
</evidence>
<dbReference type="Gene3D" id="3.40.50.300">
    <property type="entry name" value="P-loop containing nucleotide triphosphate hydrolases"/>
    <property type="match status" value="1"/>
</dbReference>
<dbReference type="InterPro" id="IPR003439">
    <property type="entry name" value="ABC_transporter-like_ATP-bd"/>
</dbReference>
<dbReference type="GO" id="GO:0005524">
    <property type="term" value="F:ATP binding"/>
    <property type="evidence" value="ECO:0007669"/>
    <property type="project" value="UniProtKB-KW"/>
</dbReference>
<evidence type="ECO:0000313" key="6">
    <source>
        <dbReference type="EMBL" id="KOO42807.1"/>
    </source>
</evidence>
<accession>A0A0M0KVZ0</accession>
<keyword evidence="4" id="KW-0067">ATP-binding</keyword>
<dbReference type="STRING" id="284581.AMD01_16825"/>
<dbReference type="InterPro" id="IPR027417">
    <property type="entry name" value="P-loop_NTPase"/>
</dbReference>
<proteinExistence type="inferred from homology"/>
<keyword evidence="3" id="KW-0547">Nucleotide-binding</keyword>
<dbReference type="InterPro" id="IPR017871">
    <property type="entry name" value="ABC_transporter-like_CS"/>
</dbReference>
<evidence type="ECO:0000256" key="2">
    <source>
        <dbReference type="ARBA" id="ARBA00022448"/>
    </source>
</evidence>
<evidence type="ECO:0000259" key="5">
    <source>
        <dbReference type="PROSITE" id="PS50893"/>
    </source>
</evidence>
<keyword evidence="7" id="KW-1185">Reference proteome</keyword>
<dbReference type="OrthoDB" id="9804819at2"/>
<dbReference type="PATRIC" id="fig|284581.3.peg.2868"/>
<dbReference type="PANTHER" id="PTHR43335">
    <property type="entry name" value="ABC TRANSPORTER, ATP-BINDING PROTEIN"/>
    <property type="match status" value="1"/>
</dbReference>
<keyword evidence="2" id="KW-0813">Transport</keyword>
<dbReference type="PANTHER" id="PTHR43335:SF4">
    <property type="entry name" value="ABC TRANSPORTER, ATP-BINDING PROTEIN"/>
    <property type="match status" value="1"/>
</dbReference>
<gene>
    <name evidence="6" type="ORF">AMD01_16825</name>
</gene>
<sequence length="305" mass="33603">MSILTVRNLNKSIGKKQILSNVSLDVKQGEIMGLLGPNGSGKTTLIRTIVGLVQKDDGEVNIGGENIQSQFSRAISQVGAIIENPEFYDYLTGYQNLVHFARMNGALDEKRIDEVVELVDLSPAIYSKVGTYSLGMRQRLGIAQAILHRPALLILDEPTNGLDPAGMKELRIYLRKLCDEEGVSILIATHLLKEIEALCDRVAIIQRGKVIAIQEIRTTASNERVTVNITAEPLEEVKAWLKGAEYAMQVVNNDVIVHMQYQDIPVLTKGLVEAGLRVYRIEPLAPSLEDSFLALTGGNENDELN</sequence>
<dbReference type="InterPro" id="IPR003593">
    <property type="entry name" value="AAA+_ATPase"/>
</dbReference>
<protein>
    <recommendedName>
        <fullName evidence="5">ABC transporter domain-containing protein</fullName>
    </recommendedName>
</protein>
<dbReference type="PROSITE" id="PS00211">
    <property type="entry name" value="ABC_TRANSPORTER_1"/>
    <property type="match status" value="1"/>
</dbReference>
<evidence type="ECO:0000313" key="7">
    <source>
        <dbReference type="Proteomes" id="UP000037558"/>
    </source>
</evidence>
<dbReference type="SUPFAM" id="SSF52540">
    <property type="entry name" value="P-loop containing nucleoside triphosphate hydrolases"/>
    <property type="match status" value="1"/>
</dbReference>